<sequence length="109" mass="12277">MALAAGSDEKHNRPPAVGRSCYLFWAGLVIVGLLLALGGDKGALRLYRTHQYQAQLGQELAQLQQRQQQLRLQLQALRSDDRYLEQVARGDLCLVREGEIVYQFAAPKR</sequence>
<organism evidence="9 10">
    <name type="scientific">Desulfuromonas thiophila</name>
    <dbReference type="NCBI Taxonomy" id="57664"/>
    <lineage>
        <taxon>Bacteria</taxon>
        <taxon>Pseudomonadati</taxon>
        <taxon>Thermodesulfobacteriota</taxon>
        <taxon>Desulfuromonadia</taxon>
        <taxon>Desulfuromonadales</taxon>
        <taxon>Desulfuromonadaceae</taxon>
        <taxon>Desulfuromonas</taxon>
    </lineage>
</organism>
<keyword evidence="3 8" id="KW-0812">Transmembrane</keyword>
<dbReference type="EMBL" id="FNAQ01000002">
    <property type="protein sequence ID" value="SDD93844.1"/>
    <property type="molecule type" value="Genomic_DNA"/>
</dbReference>
<evidence type="ECO:0000256" key="2">
    <source>
        <dbReference type="ARBA" id="ARBA00022618"/>
    </source>
</evidence>
<dbReference type="GO" id="GO:0030428">
    <property type="term" value="C:cell septum"/>
    <property type="evidence" value="ECO:0007669"/>
    <property type="project" value="TreeGrafter"/>
</dbReference>
<dbReference type="STRING" id="57664.SAMN05661003_102171"/>
<evidence type="ECO:0000256" key="3">
    <source>
        <dbReference type="ARBA" id="ARBA00022692"/>
    </source>
</evidence>
<reference evidence="10" key="1">
    <citation type="submission" date="2016-10" db="EMBL/GenBank/DDBJ databases">
        <authorList>
            <person name="Varghese N."/>
            <person name="Submissions S."/>
        </authorList>
    </citation>
    <scope>NUCLEOTIDE SEQUENCE [LARGE SCALE GENOMIC DNA]</scope>
    <source>
        <strain evidence="10">DSM 8987</strain>
    </source>
</reference>
<evidence type="ECO:0000313" key="9">
    <source>
        <dbReference type="EMBL" id="SDD93844.1"/>
    </source>
</evidence>
<evidence type="ECO:0000256" key="1">
    <source>
        <dbReference type="ARBA" id="ARBA00022475"/>
    </source>
</evidence>
<keyword evidence="4 8" id="KW-1133">Transmembrane helix</keyword>
<gene>
    <name evidence="9" type="ORF">SAMN05661003_102171</name>
</gene>
<dbReference type="InterPro" id="IPR007060">
    <property type="entry name" value="FtsL/DivIC"/>
</dbReference>
<dbReference type="PANTHER" id="PTHR37485">
    <property type="entry name" value="CELL DIVISION PROTEIN FTSB"/>
    <property type="match status" value="1"/>
</dbReference>
<feature type="coiled-coil region" evidence="7">
    <location>
        <begin position="53"/>
        <end position="80"/>
    </location>
</feature>
<evidence type="ECO:0000256" key="8">
    <source>
        <dbReference type="SAM" id="Phobius"/>
    </source>
</evidence>
<dbReference type="PANTHER" id="PTHR37485:SF1">
    <property type="entry name" value="CELL DIVISION PROTEIN FTSB"/>
    <property type="match status" value="1"/>
</dbReference>
<keyword evidence="6" id="KW-0131">Cell cycle</keyword>
<keyword evidence="1" id="KW-1003">Cell membrane</keyword>
<dbReference type="GO" id="GO:0043093">
    <property type="term" value="P:FtsZ-dependent cytokinesis"/>
    <property type="evidence" value="ECO:0007669"/>
    <property type="project" value="TreeGrafter"/>
</dbReference>
<dbReference type="RefSeq" id="WP_171906291.1">
    <property type="nucleotide sequence ID" value="NZ_FNAQ01000002.1"/>
</dbReference>
<feature type="transmembrane region" description="Helical" evidence="8">
    <location>
        <begin position="22"/>
        <end position="39"/>
    </location>
</feature>
<protein>
    <submittedName>
        <fullName evidence="9">Cell division protein FtsB</fullName>
    </submittedName>
</protein>
<evidence type="ECO:0000256" key="7">
    <source>
        <dbReference type="SAM" id="Coils"/>
    </source>
</evidence>
<evidence type="ECO:0000256" key="5">
    <source>
        <dbReference type="ARBA" id="ARBA00023136"/>
    </source>
</evidence>
<accession>A0A1G6YTL3</accession>
<dbReference type="Proteomes" id="UP000243205">
    <property type="component" value="Unassembled WGS sequence"/>
</dbReference>
<keyword evidence="2 9" id="KW-0132">Cell division</keyword>
<evidence type="ECO:0000256" key="6">
    <source>
        <dbReference type="ARBA" id="ARBA00023306"/>
    </source>
</evidence>
<keyword evidence="10" id="KW-1185">Reference proteome</keyword>
<proteinExistence type="predicted"/>
<dbReference type="InterPro" id="IPR023081">
    <property type="entry name" value="Cell_div_FtsB"/>
</dbReference>
<keyword evidence="5 8" id="KW-0472">Membrane</keyword>
<dbReference type="AlphaFoldDB" id="A0A1G6YTL3"/>
<name>A0A1G6YTL3_9BACT</name>
<dbReference type="Pfam" id="PF04977">
    <property type="entry name" value="DivIC"/>
    <property type="match status" value="1"/>
</dbReference>
<keyword evidence="7" id="KW-0175">Coiled coil</keyword>
<evidence type="ECO:0000256" key="4">
    <source>
        <dbReference type="ARBA" id="ARBA00022989"/>
    </source>
</evidence>
<evidence type="ECO:0000313" key="10">
    <source>
        <dbReference type="Proteomes" id="UP000243205"/>
    </source>
</evidence>